<dbReference type="NCBIfam" id="TIGR03062">
    <property type="entry name" value="pip_yhgE_Cterm"/>
    <property type="match status" value="1"/>
</dbReference>
<keyword evidence="8" id="KW-1185">Reference proteome</keyword>
<dbReference type="PANTHER" id="PTHR43077:SF10">
    <property type="entry name" value="TRANSPORT PERMEASE PROTEIN"/>
    <property type="match status" value="1"/>
</dbReference>
<evidence type="ECO:0000313" key="7">
    <source>
        <dbReference type="EMBL" id="MBY9074700.1"/>
    </source>
</evidence>
<evidence type="ECO:0000256" key="5">
    <source>
        <dbReference type="SAM" id="Phobius"/>
    </source>
</evidence>
<dbReference type="InterPro" id="IPR017501">
    <property type="entry name" value="Phage_infect_YhgE_C"/>
</dbReference>
<dbReference type="PANTHER" id="PTHR43077">
    <property type="entry name" value="TRANSPORT PERMEASE YVFS-RELATED"/>
    <property type="match status" value="1"/>
</dbReference>
<gene>
    <name evidence="7" type="ORF">K1X13_07695</name>
</gene>
<dbReference type="InterPro" id="IPR023908">
    <property type="entry name" value="xxxLxxG_rpt"/>
</dbReference>
<accession>A0ABS7RI29</accession>
<evidence type="ECO:0000313" key="8">
    <source>
        <dbReference type="Proteomes" id="UP000754710"/>
    </source>
</evidence>
<proteinExistence type="predicted"/>
<dbReference type="Pfam" id="PF12698">
    <property type="entry name" value="ABC2_membrane_3"/>
    <property type="match status" value="1"/>
</dbReference>
<keyword evidence="4 5" id="KW-0472">Membrane</keyword>
<keyword evidence="3 5" id="KW-1133">Transmembrane helix</keyword>
<dbReference type="NCBIfam" id="TIGR03057">
    <property type="entry name" value="xxxLxxG_by_4"/>
    <property type="match status" value="5"/>
</dbReference>
<dbReference type="EMBL" id="JAIEZQ010000001">
    <property type="protein sequence ID" value="MBY9074700.1"/>
    <property type="molecule type" value="Genomic_DNA"/>
</dbReference>
<keyword evidence="2 5" id="KW-0812">Transmembrane</keyword>
<dbReference type="InterPro" id="IPR017500">
    <property type="entry name" value="Phage_infect_YhgE_N"/>
</dbReference>
<feature type="transmembrane region" description="Helical" evidence="5">
    <location>
        <begin position="642"/>
        <end position="664"/>
    </location>
</feature>
<evidence type="ECO:0000256" key="1">
    <source>
        <dbReference type="ARBA" id="ARBA00004141"/>
    </source>
</evidence>
<name>A0ABS7RI29_9ACTN</name>
<comment type="caution">
    <text evidence="7">The sequence shown here is derived from an EMBL/GenBank/DDBJ whole genome shotgun (WGS) entry which is preliminary data.</text>
</comment>
<feature type="transmembrane region" description="Helical" evidence="5">
    <location>
        <begin position="587"/>
        <end position="607"/>
    </location>
</feature>
<evidence type="ECO:0000259" key="6">
    <source>
        <dbReference type="Pfam" id="PF12698"/>
    </source>
</evidence>
<organism evidence="7 8">
    <name type="scientific">Nocardioides jiangsuensis</name>
    <dbReference type="NCBI Taxonomy" id="2866161"/>
    <lineage>
        <taxon>Bacteria</taxon>
        <taxon>Bacillati</taxon>
        <taxon>Actinomycetota</taxon>
        <taxon>Actinomycetes</taxon>
        <taxon>Propionibacteriales</taxon>
        <taxon>Nocardioidaceae</taxon>
        <taxon>Nocardioides</taxon>
    </lineage>
</organism>
<dbReference type="Proteomes" id="UP000754710">
    <property type="component" value="Unassembled WGS sequence"/>
</dbReference>
<dbReference type="NCBIfam" id="TIGR03061">
    <property type="entry name" value="pip_yhgE_Nterm"/>
    <property type="match status" value="1"/>
</dbReference>
<evidence type="ECO:0000256" key="2">
    <source>
        <dbReference type="ARBA" id="ARBA00022692"/>
    </source>
</evidence>
<dbReference type="InterPro" id="IPR013525">
    <property type="entry name" value="ABC2_TM"/>
</dbReference>
<comment type="subcellular location">
    <subcellularLocation>
        <location evidence="1">Membrane</location>
        <topology evidence="1">Multi-pass membrane protein</topology>
    </subcellularLocation>
</comment>
<feature type="transmembrane region" description="Helical" evidence="5">
    <location>
        <begin position="525"/>
        <end position="549"/>
    </location>
</feature>
<evidence type="ECO:0000256" key="4">
    <source>
        <dbReference type="ARBA" id="ARBA00023136"/>
    </source>
</evidence>
<protein>
    <submittedName>
        <fullName evidence="7">YhgE/Pip domain-containing protein</fullName>
    </submittedName>
</protein>
<feature type="domain" description="ABC-2 type transporter transmembrane" evidence="6">
    <location>
        <begin position="9"/>
        <end position="148"/>
    </location>
</feature>
<dbReference type="RefSeq" id="WP_221024343.1">
    <property type="nucleotide sequence ID" value="NZ_JAIEZQ010000001.1"/>
</dbReference>
<feature type="transmembrane region" description="Helical" evidence="5">
    <location>
        <begin position="561"/>
        <end position="580"/>
    </location>
</feature>
<sequence>MKRPHPTRVLVAAVLLPVLFGSLVLWSLGDRVERLDSVPAAVVNLDDPVRTGRGEDRQTVAAGRLLAAGLTSPTDESEQSLGWELTEAEDAEAGLRDGSYYAVVTIPRGFSRTVAGVSGADPERAEITVRSNDSSSALVGLLSDRIGDVAAARLNQRITATFVEGVYAQTGELEASLGRAEDGADRLADGAARLGEGTTALTDGAGSLAHGLDRLAEGATRLRSGATRLADGAARLSTGTGRLATGADDLSDGARELAGGLGTLHERTEPLPGQTSRLADGAGRVADGVDGWSRVLLAWRSACQSDPVLAGSHARLCAATVQAVGADGGNAEALTSGSRQVAEGADTLAAGTPALVDAVGRAQDGSARLAGGADRLAAGARRLDAGTGRLGQGAGRLGDGAVRLAAGAASASEGASRLADGSTRLADGSARLGSGSHELADGLAQGADRIPSYTPEQRRQIADVVAQPVAIEADRLNEVPSGASSLAPGVLALALWLGAFVTYLVRQALPGRALAAARPAYRVALAGWLPAVAIGAAQSALLFAVLGAFDVVMDSPVGVAAFLLLPAAVFAAVNQAFVAVLGPRRGWMVSIVLAVLQAVSLGGLVPIDTAPPVLQALSGFLPVSLAAEAVGDLTLGGRVGSVASAALALVAWGVVALAVTTAAARRRQRLSVADVRRHVATSPG</sequence>
<feature type="transmembrane region" description="Helical" evidence="5">
    <location>
        <begin position="486"/>
        <end position="505"/>
    </location>
</feature>
<dbReference type="InterPro" id="IPR051328">
    <property type="entry name" value="T7SS_ABC-Transporter"/>
</dbReference>
<reference evidence="7 8" key="1">
    <citation type="submission" date="2021-08" db="EMBL/GenBank/DDBJ databases">
        <title>Nocardioides bacterium WL0053 sp. nov., isolated from the sediment.</title>
        <authorList>
            <person name="Wang L."/>
            <person name="Zhang D."/>
            <person name="Zhang A."/>
        </authorList>
    </citation>
    <scope>NUCLEOTIDE SEQUENCE [LARGE SCALE GENOMIC DNA]</scope>
    <source>
        <strain evidence="7 8">WL0053</strain>
    </source>
</reference>
<evidence type="ECO:0000256" key="3">
    <source>
        <dbReference type="ARBA" id="ARBA00022989"/>
    </source>
</evidence>